<dbReference type="AlphaFoldDB" id="A0A0B7N7V1"/>
<reference evidence="2 3" key="1">
    <citation type="submission" date="2014-09" db="EMBL/GenBank/DDBJ databases">
        <authorList>
            <person name="Ellenberger Sabrina"/>
        </authorList>
    </citation>
    <scope>NUCLEOTIDE SEQUENCE [LARGE SCALE GENOMIC DNA]</scope>
    <source>
        <strain evidence="2 3">CBS 412.66</strain>
    </source>
</reference>
<feature type="compositionally biased region" description="Basic and acidic residues" evidence="1">
    <location>
        <begin position="11"/>
        <end position="34"/>
    </location>
</feature>
<evidence type="ECO:0000313" key="2">
    <source>
        <dbReference type="EMBL" id="CEP14458.1"/>
    </source>
</evidence>
<protein>
    <submittedName>
        <fullName evidence="2">Uncharacterized protein</fullName>
    </submittedName>
</protein>
<proteinExistence type="predicted"/>
<dbReference type="Proteomes" id="UP000054107">
    <property type="component" value="Unassembled WGS sequence"/>
</dbReference>
<evidence type="ECO:0000313" key="3">
    <source>
        <dbReference type="Proteomes" id="UP000054107"/>
    </source>
</evidence>
<organism evidence="2 3">
    <name type="scientific">Parasitella parasitica</name>
    <dbReference type="NCBI Taxonomy" id="35722"/>
    <lineage>
        <taxon>Eukaryota</taxon>
        <taxon>Fungi</taxon>
        <taxon>Fungi incertae sedis</taxon>
        <taxon>Mucoromycota</taxon>
        <taxon>Mucoromycotina</taxon>
        <taxon>Mucoromycetes</taxon>
        <taxon>Mucorales</taxon>
        <taxon>Mucorineae</taxon>
        <taxon>Mucoraceae</taxon>
        <taxon>Parasitella</taxon>
    </lineage>
</organism>
<sequence length="87" mass="9946">MQPHKRNGKMSAHEKPMHQSDRNTNEPLESRDTQGGRQRYLKSFSCDGDMTGRVVEKKANLFLEPSLMSRTSVALKQKILVPVHRAK</sequence>
<accession>A0A0B7N7V1</accession>
<name>A0A0B7N7V1_9FUNG</name>
<keyword evidence="3" id="KW-1185">Reference proteome</keyword>
<dbReference type="EMBL" id="LN731219">
    <property type="protein sequence ID" value="CEP14458.1"/>
    <property type="molecule type" value="Genomic_DNA"/>
</dbReference>
<feature type="region of interest" description="Disordered" evidence="1">
    <location>
        <begin position="1"/>
        <end position="44"/>
    </location>
</feature>
<evidence type="ECO:0000256" key="1">
    <source>
        <dbReference type="SAM" id="MobiDB-lite"/>
    </source>
</evidence>
<gene>
    <name evidence="2" type="primary">PARPA_08638.1 scaffold 33423</name>
</gene>